<dbReference type="AlphaFoldDB" id="A0A8S2A191"/>
<dbReference type="Pfam" id="PF13848">
    <property type="entry name" value="Thioredoxin_6"/>
    <property type="match status" value="1"/>
</dbReference>
<dbReference type="GO" id="GO:0006457">
    <property type="term" value="P:protein folding"/>
    <property type="evidence" value="ECO:0007669"/>
    <property type="project" value="TreeGrafter"/>
</dbReference>
<evidence type="ECO:0000256" key="5">
    <source>
        <dbReference type="ARBA" id="ARBA00022729"/>
    </source>
</evidence>
<dbReference type="GO" id="GO:0003756">
    <property type="term" value="F:protein disulfide isomerase activity"/>
    <property type="evidence" value="ECO:0007669"/>
    <property type="project" value="UniProtKB-EC"/>
</dbReference>
<sequence>MLSAKSDSETSLAASSLSPSRSSKRTFYYVQSPSRDDSSTSVIQPSPMDSPTHDSSSLGRHSRNSSASRFSGFRSSSSGRKNGRKWKSNEQECKDLILEEGSSYDEMDDATSIRRCQALLAVFTLVVLFIFFCFIVWGASRPYKAQISVQTFELHNFYVGEGSDFSGVSTKVVTLNGTLRIRIYNPAPIFGVHVSSTPINLFFYQLSIATGEKRQEMKSVVIEGRRVPLYGAGASLEATERGGKIPVKLKFEVQSRGDVVGKLSHHFFVHFSKSDENPVTIMLTKPKPNSKFSILFTFLILLSFLIVVVRSSDVAVEGKEPGSEEELDDLEQLLAVDEQLQEERPEQQSEVETVSKAQRIVVELNGDNTKRLIDGNEYVMVLGYAPWCARSAELMPRFAEAATDLKEISSSVLMAKIDGERYSKVASQLEIKGFPTLLLFVNGTSQSYTGGFSSEEIVIWVQKKTGVPTIKLDTVDKASGFLKKHHTFILGLFEKSEGSSGRDEFVKAASLDNEIQFVETSNSDVAKLLFPNLKTNNVFVGLVKTEAEKYTVYDGSLQAEKILEFLNSNKFPLVTKLTESNTVRVYASPVKLQVMVFSKSDDFGSLAQPLEDIARKFISKLMLIYIDISNENLAMPFLTLFGIEDAKKTVVAAFDNNLNSKFLLESDPSPSNIEEFCFGLAHGTVSPYYKSQPIPDNQNASVVAVVGRTFDEMVLKSSENVLLEVHTPWCINCEALSKQVEKLSKHFQGFENLVFARIDASANEHPKLTVDDYPTILLYKAGEKENPLKLSTKSSAKEMAVLINKELKSKDPSAKDEL</sequence>
<feature type="compositionally biased region" description="Low complexity" evidence="13">
    <location>
        <begin position="55"/>
        <end position="80"/>
    </location>
</feature>
<protein>
    <recommendedName>
        <fullName evidence="4">protein disulfide-isomerase</fullName>
        <ecNumber evidence="4">5.3.4.1</ecNumber>
    </recommendedName>
</protein>
<dbReference type="GO" id="GO:0005788">
    <property type="term" value="C:endoplasmic reticulum lumen"/>
    <property type="evidence" value="ECO:0007669"/>
    <property type="project" value="UniProtKB-SubCell"/>
</dbReference>
<keyword evidence="7" id="KW-0256">Endoplasmic reticulum</keyword>
<evidence type="ECO:0000256" key="9">
    <source>
        <dbReference type="ARBA" id="ARBA00023180"/>
    </source>
</evidence>
<name>A0A8S2A191_ARAAE</name>
<dbReference type="PANTHER" id="PTHR18929">
    <property type="entry name" value="PROTEIN DISULFIDE ISOMERASE"/>
    <property type="match status" value="1"/>
</dbReference>
<feature type="compositionally biased region" description="Polar residues" evidence="13">
    <location>
        <begin position="29"/>
        <end position="49"/>
    </location>
</feature>
<dbReference type="CDD" id="cd02961">
    <property type="entry name" value="PDI_a_family"/>
    <property type="match status" value="1"/>
</dbReference>
<evidence type="ECO:0000259" key="15">
    <source>
        <dbReference type="PROSITE" id="PS51352"/>
    </source>
</evidence>
<feature type="transmembrane region" description="Helical" evidence="14">
    <location>
        <begin position="118"/>
        <end position="139"/>
    </location>
</feature>
<keyword evidence="11" id="KW-0676">Redox-active center</keyword>
<evidence type="ECO:0000256" key="7">
    <source>
        <dbReference type="ARBA" id="ARBA00022824"/>
    </source>
</evidence>
<keyword evidence="10" id="KW-0413">Isomerase</keyword>
<dbReference type="PANTHER" id="PTHR18929:SF189">
    <property type="entry name" value="PROTEIN DISULFIDE ISOMERASE-LIKE 1-5-RELATED"/>
    <property type="match status" value="1"/>
</dbReference>
<feature type="region of interest" description="Disordered" evidence="13">
    <location>
        <begin position="1"/>
        <end position="87"/>
    </location>
</feature>
<dbReference type="EC" id="5.3.4.1" evidence="4"/>
<dbReference type="FunFam" id="3.40.30.10:FF:000204">
    <property type="entry name" value="Protein disulfide isomerase-like 1-6"/>
    <property type="match status" value="1"/>
</dbReference>
<dbReference type="Pfam" id="PF00085">
    <property type="entry name" value="Thioredoxin"/>
    <property type="match status" value="2"/>
</dbReference>
<dbReference type="InterPro" id="IPR013766">
    <property type="entry name" value="Thioredoxin_domain"/>
</dbReference>
<gene>
    <name evidence="16" type="ORF">AARE701A_LOCUS7330</name>
</gene>
<dbReference type="InterPro" id="IPR036249">
    <property type="entry name" value="Thioredoxin-like_sf"/>
</dbReference>
<keyword evidence="17" id="KW-1185">Reference proteome</keyword>
<dbReference type="FunFam" id="3.40.30.10:FF:000042">
    <property type="entry name" value="protein disulfide-isomerase A2"/>
    <property type="match status" value="1"/>
</dbReference>
<dbReference type="FunFam" id="3.40.30.10:FF:000201">
    <property type="entry name" value="Protein disulfide isomerase-like 1-5"/>
    <property type="match status" value="1"/>
</dbReference>
<evidence type="ECO:0000313" key="16">
    <source>
        <dbReference type="EMBL" id="CAE5967462.1"/>
    </source>
</evidence>
<keyword evidence="9" id="KW-0325">Glycoprotein</keyword>
<keyword evidence="14" id="KW-0472">Membrane</keyword>
<dbReference type="CDD" id="cd02981">
    <property type="entry name" value="PDI_b_family"/>
    <property type="match status" value="1"/>
</dbReference>
<reference evidence="16" key="1">
    <citation type="submission" date="2021-01" db="EMBL/GenBank/DDBJ databases">
        <authorList>
            <person name="Bezrukov I."/>
        </authorList>
    </citation>
    <scope>NUCLEOTIDE SEQUENCE</scope>
</reference>
<keyword evidence="5" id="KW-0732">Signal</keyword>
<evidence type="ECO:0000313" key="17">
    <source>
        <dbReference type="Proteomes" id="UP000682877"/>
    </source>
</evidence>
<keyword evidence="14" id="KW-1133">Transmembrane helix</keyword>
<dbReference type="GO" id="GO:0034976">
    <property type="term" value="P:response to endoplasmic reticulum stress"/>
    <property type="evidence" value="ECO:0007669"/>
    <property type="project" value="TreeGrafter"/>
</dbReference>
<dbReference type="PROSITE" id="PS51352">
    <property type="entry name" value="THIOREDOXIN_2"/>
    <property type="match status" value="2"/>
</dbReference>
<accession>A0A8S2A191</accession>
<evidence type="ECO:0000256" key="1">
    <source>
        <dbReference type="ARBA" id="ARBA00001182"/>
    </source>
</evidence>
<evidence type="ECO:0000256" key="3">
    <source>
        <dbReference type="ARBA" id="ARBA00006347"/>
    </source>
</evidence>
<comment type="subcellular location">
    <subcellularLocation>
        <location evidence="2">Endoplasmic reticulum lumen</location>
    </subcellularLocation>
</comment>
<dbReference type="CDD" id="cd02995">
    <property type="entry name" value="PDI_a_PDI_a'_C"/>
    <property type="match status" value="1"/>
</dbReference>
<evidence type="ECO:0000256" key="8">
    <source>
        <dbReference type="ARBA" id="ARBA00023157"/>
    </source>
</evidence>
<evidence type="ECO:0000256" key="2">
    <source>
        <dbReference type="ARBA" id="ARBA00004319"/>
    </source>
</evidence>
<evidence type="ECO:0000256" key="11">
    <source>
        <dbReference type="ARBA" id="ARBA00023284"/>
    </source>
</evidence>
<keyword evidence="6" id="KW-0677">Repeat</keyword>
<evidence type="ECO:0000256" key="4">
    <source>
        <dbReference type="ARBA" id="ARBA00012723"/>
    </source>
</evidence>
<feature type="compositionally biased region" description="Low complexity" evidence="13">
    <location>
        <begin position="9"/>
        <end position="21"/>
    </location>
</feature>
<comment type="similarity">
    <text evidence="3">Belongs to the protein disulfide isomerase family.</text>
</comment>
<organism evidence="16 17">
    <name type="scientific">Arabidopsis arenosa</name>
    <name type="common">Sand rock-cress</name>
    <name type="synonym">Cardaminopsis arenosa</name>
    <dbReference type="NCBI Taxonomy" id="38785"/>
    <lineage>
        <taxon>Eukaryota</taxon>
        <taxon>Viridiplantae</taxon>
        <taxon>Streptophyta</taxon>
        <taxon>Embryophyta</taxon>
        <taxon>Tracheophyta</taxon>
        <taxon>Spermatophyta</taxon>
        <taxon>Magnoliopsida</taxon>
        <taxon>eudicotyledons</taxon>
        <taxon>Gunneridae</taxon>
        <taxon>Pentapetalae</taxon>
        <taxon>rosids</taxon>
        <taxon>malvids</taxon>
        <taxon>Brassicales</taxon>
        <taxon>Brassicaceae</taxon>
        <taxon>Camelineae</taxon>
        <taxon>Arabidopsis</taxon>
    </lineage>
</organism>
<evidence type="ECO:0000256" key="13">
    <source>
        <dbReference type="SAM" id="MobiDB-lite"/>
    </source>
</evidence>
<evidence type="ECO:0000256" key="12">
    <source>
        <dbReference type="ARBA" id="ARBA00054003"/>
    </source>
</evidence>
<keyword evidence="14" id="KW-0812">Transmembrane</keyword>
<feature type="domain" description="Thioredoxin" evidence="15">
    <location>
        <begin position="340"/>
        <end position="466"/>
    </location>
</feature>
<feature type="transmembrane region" description="Helical" evidence="14">
    <location>
        <begin position="292"/>
        <end position="309"/>
    </location>
</feature>
<keyword evidence="8" id="KW-1015">Disulfide bond</keyword>
<dbReference type="EMBL" id="LR999453">
    <property type="protein sequence ID" value="CAE5967462.1"/>
    <property type="molecule type" value="Genomic_DNA"/>
</dbReference>
<evidence type="ECO:0000256" key="14">
    <source>
        <dbReference type="SAM" id="Phobius"/>
    </source>
</evidence>
<comment type="catalytic activity">
    <reaction evidence="1">
        <text>Catalyzes the rearrangement of -S-S- bonds in proteins.</text>
        <dbReference type="EC" id="5.3.4.1"/>
    </reaction>
</comment>
<comment type="function">
    <text evidence="12">Acts as a protein-folding catalyst that interacts with nascent polypeptides to catalyze the formation, isomerization, and reduction or oxidation of disulfide bonds.</text>
</comment>
<proteinExistence type="inferred from homology"/>
<dbReference type="Proteomes" id="UP000682877">
    <property type="component" value="Chromosome 3"/>
</dbReference>
<dbReference type="SUPFAM" id="SSF52833">
    <property type="entry name" value="Thioredoxin-like"/>
    <property type="match status" value="4"/>
</dbReference>
<dbReference type="CDD" id="cd02982">
    <property type="entry name" value="PDI_b'_family"/>
    <property type="match status" value="1"/>
</dbReference>
<feature type="domain" description="Thioredoxin" evidence="15">
    <location>
        <begin position="680"/>
        <end position="808"/>
    </location>
</feature>
<dbReference type="FunFam" id="3.40.30.10:FF:000134">
    <property type="entry name" value="Protein disulfide-isomerase"/>
    <property type="match status" value="1"/>
</dbReference>
<evidence type="ECO:0000256" key="10">
    <source>
        <dbReference type="ARBA" id="ARBA00023235"/>
    </source>
</evidence>
<dbReference type="Gene3D" id="3.40.30.10">
    <property type="entry name" value="Glutaredoxin"/>
    <property type="match status" value="4"/>
</dbReference>
<evidence type="ECO:0000256" key="6">
    <source>
        <dbReference type="ARBA" id="ARBA00022737"/>
    </source>
</evidence>